<comment type="function">
    <text evidence="5">Catalyzes the two-step NADP-dependent conversion of GDP-4-dehydro-6-deoxy-D-mannose to GDP-fucose, involving an epimerase and a reductase reaction.</text>
</comment>
<dbReference type="PANTHER" id="PTHR43238:SF1">
    <property type="entry name" value="GDP-L-FUCOSE SYNTHASE"/>
    <property type="match status" value="1"/>
</dbReference>
<dbReference type="InterPro" id="IPR001509">
    <property type="entry name" value="Epimerase_deHydtase"/>
</dbReference>
<feature type="binding site" evidence="5">
    <location>
        <position position="211"/>
    </location>
    <ligand>
        <name>substrate</name>
    </ligand>
</feature>
<dbReference type="RefSeq" id="WP_311340289.1">
    <property type="nucleotide sequence ID" value="NZ_JAVRHS010000003.1"/>
</dbReference>
<dbReference type="CDD" id="cd05239">
    <property type="entry name" value="GDP_FS_SDR_e"/>
    <property type="match status" value="1"/>
</dbReference>
<keyword evidence="2 5" id="KW-0521">NADP</keyword>
<sequence>MAYELAAKRVYVAGHRGMVGSAIVRRLQRENCTILTAPRDIDLREQQQVRGWFSHNTPDIVVIAAAKVGGILANDSFPAQFLYDNLMIVANVIEAAHCHGASKLLFLGSSCIYPRLAPQPIAENALLTGPLEPTNEAYAIAKIAGIKLCQAYRRQYGFDCISAMPTNLYGPGDNYDPASSHVLPALVRKAHEAKRGHAPAMEVWGSGTPTREFLHVDDLADACIFLLRNYTSAQPVNVGFGEEISIANLARLVCDIVGYTGRLVFDTRKPDGTPRKLMSSARLRALGWKPSIGLRDGIADSYAQFLDAGALQ</sequence>
<evidence type="ECO:0000256" key="2">
    <source>
        <dbReference type="ARBA" id="ARBA00022857"/>
    </source>
</evidence>
<dbReference type="EC" id="1.1.1.271" evidence="5"/>
<dbReference type="Gene3D" id="3.40.50.720">
    <property type="entry name" value="NAD(P)-binding Rossmann-like Domain"/>
    <property type="match status" value="1"/>
</dbReference>
<evidence type="ECO:0000256" key="5">
    <source>
        <dbReference type="HAMAP-Rule" id="MF_00956"/>
    </source>
</evidence>
<evidence type="ECO:0000259" key="6">
    <source>
        <dbReference type="Pfam" id="PF01370"/>
    </source>
</evidence>
<feature type="site" description="Important for catalytic activity" evidence="5">
    <location>
        <position position="109"/>
    </location>
</feature>
<dbReference type="PANTHER" id="PTHR43238">
    <property type="entry name" value="GDP-L-FUCOSE SYNTHASE"/>
    <property type="match status" value="1"/>
</dbReference>
<feature type="binding site" evidence="5">
    <location>
        <begin position="107"/>
        <end position="110"/>
    </location>
    <ligand>
        <name>NADP(+)</name>
        <dbReference type="ChEBI" id="CHEBI:58349"/>
    </ligand>
</feature>
<dbReference type="Gene3D" id="3.90.25.10">
    <property type="entry name" value="UDP-galactose 4-epimerase, domain 1"/>
    <property type="match status" value="1"/>
</dbReference>
<feature type="binding site" evidence="5">
    <location>
        <position position="271"/>
    </location>
    <ligand>
        <name>substrate</name>
    </ligand>
</feature>
<comment type="caution">
    <text evidence="7">The sequence shown here is derived from an EMBL/GenBank/DDBJ whole genome shotgun (WGS) entry which is preliminary data.</text>
</comment>
<evidence type="ECO:0000256" key="3">
    <source>
        <dbReference type="ARBA" id="ARBA00023002"/>
    </source>
</evidence>
<comment type="similarity">
    <text evidence="1 5">Belongs to the NAD(P)-dependent epimerase/dehydratase family. Fucose synthase subfamily.</text>
</comment>
<dbReference type="Proteomes" id="UP001259803">
    <property type="component" value="Unassembled WGS sequence"/>
</dbReference>
<name>A0ABU2ZHE5_9SPHN</name>
<keyword evidence="4 5" id="KW-0413">Isomerase</keyword>
<comment type="catalytic activity">
    <reaction evidence="5">
        <text>GDP-beta-L-fucose + NADP(+) = GDP-4-dehydro-alpha-D-rhamnose + NADPH + H(+)</text>
        <dbReference type="Rhea" id="RHEA:18885"/>
        <dbReference type="ChEBI" id="CHEBI:15378"/>
        <dbReference type="ChEBI" id="CHEBI:57273"/>
        <dbReference type="ChEBI" id="CHEBI:57783"/>
        <dbReference type="ChEBI" id="CHEBI:57964"/>
        <dbReference type="ChEBI" id="CHEBI:58349"/>
        <dbReference type="EC" id="1.1.1.271"/>
    </reaction>
</comment>
<feature type="binding site" evidence="5">
    <location>
        <position position="204"/>
    </location>
    <ligand>
        <name>substrate</name>
    </ligand>
</feature>
<accession>A0ABU2ZHE5</accession>
<dbReference type="HAMAP" id="MF_00956">
    <property type="entry name" value="GDP_fucose_synth"/>
    <property type="match status" value="1"/>
</dbReference>
<dbReference type="EMBL" id="JAVRHS010000003">
    <property type="protein sequence ID" value="MDT0575719.1"/>
    <property type="molecule type" value="Genomic_DNA"/>
</dbReference>
<feature type="binding site" evidence="5">
    <location>
        <begin position="165"/>
        <end position="168"/>
    </location>
    <ligand>
        <name>NADP(+)</name>
        <dbReference type="ChEBI" id="CHEBI:58349"/>
    </ligand>
</feature>
<dbReference type="Pfam" id="PF01370">
    <property type="entry name" value="Epimerase"/>
    <property type="match status" value="1"/>
</dbReference>
<feature type="binding site" evidence="5">
    <location>
        <position position="142"/>
    </location>
    <ligand>
        <name>NADP(+)</name>
        <dbReference type="ChEBI" id="CHEBI:58349"/>
    </ligand>
</feature>
<proteinExistence type="inferred from homology"/>
<feature type="binding site" evidence="5">
    <location>
        <begin position="14"/>
        <end position="20"/>
    </location>
    <ligand>
        <name>NADP(+)</name>
        <dbReference type="ChEBI" id="CHEBI:58349"/>
    </ligand>
</feature>
<keyword evidence="8" id="KW-1185">Reference proteome</keyword>
<comment type="pathway">
    <text evidence="5">Nucleotide-sugar biosynthesis; GDP-L-fucose biosynthesis via de novo pathway; GDP-L-fucose from GDP-alpha-D-mannose: step 2/2.</text>
</comment>
<feature type="domain" description="NAD-dependent epimerase/dehydratase" evidence="6">
    <location>
        <begin position="10"/>
        <end position="239"/>
    </location>
</feature>
<feature type="site" description="Important for catalytic activity" evidence="5">
    <location>
        <position position="111"/>
    </location>
</feature>
<dbReference type="SUPFAM" id="SSF51735">
    <property type="entry name" value="NAD(P)-binding Rossmann-fold domains"/>
    <property type="match status" value="1"/>
</dbReference>
<reference evidence="7 8" key="1">
    <citation type="submission" date="2023-09" db="EMBL/GenBank/DDBJ databases">
        <authorList>
            <person name="Rey-Velasco X."/>
        </authorList>
    </citation>
    <scope>NUCLEOTIDE SEQUENCE [LARGE SCALE GENOMIC DNA]</scope>
    <source>
        <strain evidence="7 8">F390</strain>
    </source>
</reference>
<feature type="active site" description="Proton donor/acceptor" evidence="5">
    <location>
        <position position="138"/>
    </location>
</feature>
<evidence type="ECO:0000313" key="8">
    <source>
        <dbReference type="Proteomes" id="UP001259803"/>
    </source>
</evidence>
<feature type="binding site" evidence="5">
    <location>
        <position position="189"/>
    </location>
    <ligand>
        <name>substrate</name>
    </ligand>
</feature>
<organism evidence="7 8">
    <name type="scientific">Croceicoccus esteveae</name>
    <dbReference type="NCBI Taxonomy" id="3075597"/>
    <lineage>
        <taxon>Bacteria</taxon>
        <taxon>Pseudomonadati</taxon>
        <taxon>Pseudomonadota</taxon>
        <taxon>Alphaproteobacteria</taxon>
        <taxon>Sphingomonadales</taxon>
        <taxon>Erythrobacteraceae</taxon>
        <taxon>Croceicoccus</taxon>
    </lineage>
</organism>
<keyword evidence="3 5" id="KW-0560">Oxidoreductase</keyword>
<dbReference type="InterPro" id="IPR028614">
    <property type="entry name" value="GDP_fucose/colitose_synth"/>
</dbReference>
<protein>
    <recommendedName>
        <fullName evidence="5">GDP-L-fucose synthase</fullName>
        <ecNumber evidence="5">1.1.1.271</ecNumber>
    </recommendedName>
    <alternativeName>
        <fullName evidence="5">GDP-4-keto-6-deoxy-D-mannose-3,5-epimerase-4-reductase</fullName>
    </alternativeName>
</protein>
<feature type="binding site" evidence="5">
    <location>
        <position position="181"/>
    </location>
    <ligand>
        <name>NADP(+)</name>
        <dbReference type="ChEBI" id="CHEBI:58349"/>
    </ligand>
</feature>
<evidence type="ECO:0000313" key="7">
    <source>
        <dbReference type="EMBL" id="MDT0575719.1"/>
    </source>
</evidence>
<keyword evidence="5" id="KW-0511">Multifunctional enzyme</keyword>
<evidence type="ECO:0000256" key="4">
    <source>
        <dbReference type="ARBA" id="ARBA00023235"/>
    </source>
</evidence>
<evidence type="ECO:0000256" key="1">
    <source>
        <dbReference type="ARBA" id="ARBA00005959"/>
    </source>
</evidence>
<gene>
    <name evidence="5" type="primary">fcl</name>
    <name evidence="7" type="ORF">RM533_05930</name>
</gene>
<dbReference type="InterPro" id="IPR036291">
    <property type="entry name" value="NAD(P)-bd_dom_sf"/>
</dbReference>